<dbReference type="Gene3D" id="3.40.50.1010">
    <property type="entry name" value="5'-nuclease"/>
    <property type="match status" value="1"/>
</dbReference>
<proteinExistence type="predicted"/>
<dbReference type="PhylomeDB" id="A0A0G4GF44"/>
<reference evidence="1 2" key="1">
    <citation type="submission" date="2014-11" db="EMBL/GenBank/DDBJ databases">
        <authorList>
            <person name="Zhu J."/>
            <person name="Qi W."/>
            <person name="Song R."/>
        </authorList>
    </citation>
    <scope>NUCLEOTIDE SEQUENCE [LARGE SCALE GENOMIC DNA]</scope>
</reference>
<dbReference type="InterPro" id="IPR029060">
    <property type="entry name" value="PIN-like_dom_sf"/>
</dbReference>
<name>A0A0G4GF44_VITBC</name>
<evidence type="ECO:0000313" key="2">
    <source>
        <dbReference type="Proteomes" id="UP000041254"/>
    </source>
</evidence>
<dbReference type="Proteomes" id="UP000041254">
    <property type="component" value="Unassembled WGS sequence"/>
</dbReference>
<accession>A0A0G4GF44</accession>
<evidence type="ECO:0000313" key="1">
    <source>
        <dbReference type="EMBL" id="CEM28110.1"/>
    </source>
</evidence>
<keyword evidence="2" id="KW-1185">Reference proteome</keyword>
<sequence>MAENAVLLERVKRSGMRGSLEEFRGRRVAFHGAEVIFTAADGKDLREIVADPSAVEQLTGSAVKRLTTLKTRFDITPFVCFEGDLRAQENENPTFFLRCWGNRDIFSAQRKIGQQMQKALEGVGIYCVASPGYASMQCGYFASRMKAPWDVSLVVGMHYDLLVWDCPLVMYAVDEDGRGLLVELSQVIKDMGLKTRDQFIVATNVYSSMPKGTDLQKVLDTIAGNGGRRR</sequence>
<dbReference type="EMBL" id="CDMY01000646">
    <property type="protein sequence ID" value="CEM28110.1"/>
    <property type="molecule type" value="Genomic_DNA"/>
</dbReference>
<dbReference type="SUPFAM" id="SSF88723">
    <property type="entry name" value="PIN domain-like"/>
    <property type="match status" value="1"/>
</dbReference>
<gene>
    <name evidence="1" type="ORF">Vbra_17614</name>
</gene>
<dbReference type="VEuPathDB" id="CryptoDB:Vbra_17614"/>
<dbReference type="AlphaFoldDB" id="A0A0G4GF44"/>
<organism evidence="1 2">
    <name type="scientific">Vitrella brassicaformis (strain CCMP3155)</name>
    <dbReference type="NCBI Taxonomy" id="1169540"/>
    <lineage>
        <taxon>Eukaryota</taxon>
        <taxon>Sar</taxon>
        <taxon>Alveolata</taxon>
        <taxon>Colpodellida</taxon>
        <taxon>Vitrellaceae</taxon>
        <taxon>Vitrella</taxon>
    </lineage>
</organism>
<dbReference type="InParanoid" id="A0A0G4GF44"/>
<protein>
    <submittedName>
        <fullName evidence="1">Uncharacterized protein</fullName>
    </submittedName>
</protein>